<dbReference type="EMBL" id="JAPFFF010000001">
    <property type="protein sequence ID" value="KAK8898690.1"/>
    <property type="molecule type" value="Genomic_DNA"/>
</dbReference>
<feature type="compositionally biased region" description="Acidic residues" evidence="11">
    <location>
        <begin position="218"/>
        <end position="227"/>
    </location>
</feature>
<proteinExistence type="inferred from homology"/>
<comment type="catalytic activity">
    <reaction evidence="9">
        <text>L-threonyl-[protein] + ATP = O-phospho-L-threonyl-[protein] + ADP + H(+)</text>
        <dbReference type="Rhea" id="RHEA:46608"/>
        <dbReference type="Rhea" id="RHEA-COMP:11060"/>
        <dbReference type="Rhea" id="RHEA-COMP:11605"/>
        <dbReference type="ChEBI" id="CHEBI:15378"/>
        <dbReference type="ChEBI" id="CHEBI:30013"/>
        <dbReference type="ChEBI" id="CHEBI:30616"/>
        <dbReference type="ChEBI" id="CHEBI:61977"/>
        <dbReference type="ChEBI" id="CHEBI:456216"/>
        <dbReference type="EC" id="2.7.11.1"/>
    </reaction>
    <physiologicalReaction direction="left-to-right" evidence="9">
        <dbReference type="Rhea" id="RHEA:46609"/>
    </physiologicalReaction>
</comment>
<evidence type="ECO:0000256" key="11">
    <source>
        <dbReference type="SAM" id="MobiDB-lite"/>
    </source>
</evidence>
<reference evidence="13 14" key="1">
    <citation type="submission" date="2024-04" db="EMBL/GenBank/DDBJ databases">
        <title>Tritrichomonas musculus Genome.</title>
        <authorList>
            <person name="Alves-Ferreira E."/>
            <person name="Grigg M."/>
            <person name="Lorenzi H."/>
            <person name="Galac M."/>
        </authorList>
    </citation>
    <scope>NUCLEOTIDE SEQUENCE [LARGE SCALE GENOMIC DNA]</scope>
    <source>
        <strain evidence="13 14">EAF2021</strain>
    </source>
</reference>
<comment type="caution">
    <text evidence="13">The sequence shown here is derived from an EMBL/GenBank/DDBJ whole genome shotgun (WGS) entry which is preliminary data.</text>
</comment>
<dbReference type="Proteomes" id="UP001470230">
    <property type="component" value="Unassembled WGS sequence"/>
</dbReference>
<sequence>MNNYPIHSNSLPDSISKWSSALHHLKKFCEIVDPDESDSVYKDFLQAILQKKFMNNLDSRCSAIRCDTENNLPSRGMKGPNFHQSKTFINPANQFTFSRFESEFAVIKVAFQNSNSSVFQAIHKIDGCVYAVKKVQEPITGSDLYSIIEEARMMPNLIHPNLIRYNTSWVEFQIKGEPQNSVVLESKSSMDTFIRNIGSPQPFYALKGHSPLSITFDPVDENEDENNDNNIKSEAKNKKEENIYNENNEEEEEEETSDNDKFMNSNENSNHSSSSYFFNDSNSFSDINFSSTYTSTDSKAETKTDNRFMPNLEKTDSNPNFLINDFENDTKTVDDTYYSDDEEANDPIDFVFYLQMELCSEVSFADYMKPLNIHSRLEKFLHACYGLQYLHKAGIVHRDLKPSNILIGNDDEPKLADFGISIRLSHPNVHVMEYMTAIYASPEHNDALKISTKSDIFSMGLIFAQILGDYKTKMEEMMSLSNLKKFGNLPKQFYNEKVFHQKIPELIIKMAKPTPDDRPDIDEVIEVLKNIINEMSYSDTDHCD</sequence>
<evidence type="ECO:0000256" key="4">
    <source>
        <dbReference type="ARBA" id="ARBA00022741"/>
    </source>
</evidence>
<feature type="compositionally biased region" description="Low complexity" evidence="11">
    <location>
        <begin position="264"/>
        <end position="274"/>
    </location>
</feature>
<evidence type="ECO:0000256" key="2">
    <source>
        <dbReference type="ARBA" id="ARBA00022527"/>
    </source>
</evidence>
<dbReference type="CDD" id="cd00180">
    <property type="entry name" value="PKc"/>
    <property type="match status" value="1"/>
</dbReference>
<dbReference type="InterPro" id="IPR008271">
    <property type="entry name" value="Ser/Thr_kinase_AS"/>
</dbReference>
<dbReference type="PROSITE" id="PS00108">
    <property type="entry name" value="PROTEIN_KINASE_ST"/>
    <property type="match status" value="1"/>
</dbReference>
<dbReference type="Gene3D" id="3.30.200.20">
    <property type="entry name" value="Phosphorylase Kinase, domain 1"/>
    <property type="match status" value="1"/>
</dbReference>
<dbReference type="SMART" id="SM00220">
    <property type="entry name" value="S_TKc"/>
    <property type="match status" value="1"/>
</dbReference>
<evidence type="ECO:0000259" key="12">
    <source>
        <dbReference type="PROSITE" id="PS50011"/>
    </source>
</evidence>
<organism evidence="13 14">
    <name type="scientific">Tritrichomonas musculus</name>
    <dbReference type="NCBI Taxonomy" id="1915356"/>
    <lineage>
        <taxon>Eukaryota</taxon>
        <taxon>Metamonada</taxon>
        <taxon>Parabasalia</taxon>
        <taxon>Tritrichomonadida</taxon>
        <taxon>Tritrichomonadidae</taxon>
        <taxon>Tritrichomonas</taxon>
    </lineage>
</organism>
<gene>
    <name evidence="13" type="ORF">M9Y10_000982</name>
</gene>
<evidence type="ECO:0000256" key="1">
    <source>
        <dbReference type="ARBA" id="ARBA00012513"/>
    </source>
</evidence>
<dbReference type="PROSITE" id="PS50011">
    <property type="entry name" value="PROTEIN_KINASE_DOM"/>
    <property type="match status" value="1"/>
</dbReference>
<name>A0ABR2L5R1_9EUKA</name>
<keyword evidence="2" id="KW-0723">Serine/threonine-protein kinase</keyword>
<evidence type="ECO:0000256" key="3">
    <source>
        <dbReference type="ARBA" id="ARBA00022679"/>
    </source>
</evidence>
<evidence type="ECO:0000313" key="13">
    <source>
        <dbReference type="EMBL" id="KAK8898690.1"/>
    </source>
</evidence>
<evidence type="ECO:0000256" key="6">
    <source>
        <dbReference type="ARBA" id="ARBA00022840"/>
    </source>
</evidence>
<evidence type="ECO:0000256" key="10">
    <source>
        <dbReference type="ARBA" id="ARBA00048977"/>
    </source>
</evidence>
<dbReference type="SUPFAM" id="SSF56112">
    <property type="entry name" value="Protein kinase-like (PK-like)"/>
    <property type="match status" value="1"/>
</dbReference>
<evidence type="ECO:0000256" key="7">
    <source>
        <dbReference type="ARBA" id="ARBA00023193"/>
    </source>
</evidence>
<evidence type="ECO:0000256" key="8">
    <source>
        <dbReference type="ARBA" id="ARBA00037982"/>
    </source>
</evidence>
<keyword evidence="5" id="KW-0418">Kinase</keyword>
<comment type="catalytic activity">
    <reaction evidence="10">
        <text>L-seryl-[protein] + ATP = O-phospho-L-seryl-[protein] + ADP + H(+)</text>
        <dbReference type="Rhea" id="RHEA:17989"/>
        <dbReference type="Rhea" id="RHEA-COMP:9863"/>
        <dbReference type="Rhea" id="RHEA-COMP:11604"/>
        <dbReference type="ChEBI" id="CHEBI:15378"/>
        <dbReference type="ChEBI" id="CHEBI:29999"/>
        <dbReference type="ChEBI" id="CHEBI:30616"/>
        <dbReference type="ChEBI" id="CHEBI:83421"/>
        <dbReference type="ChEBI" id="CHEBI:456216"/>
        <dbReference type="EC" id="2.7.11.1"/>
    </reaction>
    <physiologicalReaction direction="left-to-right" evidence="10">
        <dbReference type="Rhea" id="RHEA:17990"/>
    </physiologicalReaction>
</comment>
<protein>
    <recommendedName>
        <fullName evidence="1">non-specific serine/threonine protein kinase</fullName>
        <ecNumber evidence="1">2.7.11.1</ecNumber>
    </recommendedName>
</protein>
<dbReference type="InterPro" id="IPR011009">
    <property type="entry name" value="Kinase-like_dom_sf"/>
</dbReference>
<feature type="region of interest" description="Disordered" evidence="11">
    <location>
        <begin position="215"/>
        <end position="274"/>
    </location>
</feature>
<dbReference type="InterPro" id="IPR000719">
    <property type="entry name" value="Prot_kinase_dom"/>
</dbReference>
<evidence type="ECO:0000256" key="9">
    <source>
        <dbReference type="ARBA" id="ARBA00048659"/>
    </source>
</evidence>
<evidence type="ECO:0000313" key="14">
    <source>
        <dbReference type="Proteomes" id="UP001470230"/>
    </source>
</evidence>
<evidence type="ECO:0000256" key="5">
    <source>
        <dbReference type="ARBA" id="ARBA00022777"/>
    </source>
</evidence>
<keyword evidence="7" id="KW-0652">Protein synthesis inhibitor</keyword>
<accession>A0ABR2L5R1</accession>
<dbReference type="Pfam" id="PF00069">
    <property type="entry name" value="Pkinase"/>
    <property type="match status" value="1"/>
</dbReference>
<keyword evidence="4" id="KW-0547">Nucleotide-binding</keyword>
<dbReference type="PANTHER" id="PTHR11042:SF160">
    <property type="entry name" value="EUKARYOTIC TRANSLATION INITIATION FACTOR 2-ALPHA KINASE 1"/>
    <property type="match status" value="1"/>
</dbReference>
<keyword evidence="6" id="KW-0067">ATP-binding</keyword>
<feature type="domain" description="Protein kinase" evidence="12">
    <location>
        <begin position="104"/>
        <end position="532"/>
    </location>
</feature>
<feature type="compositionally biased region" description="Acidic residues" evidence="11">
    <location>
        <begin position="247"/>
        <end position="257"/>
    </location>
</feature>
<keyword evidence="3" id="KW-0808">Transferase</keyword>
<keyword evidence="14" id="KW-1185">Reference proteome</keyword>
<dbReference type="EC" id="2.7.11.1" evidence="1"/>
<dbReference type="PANTHER" id="PTHR11042">
    <property type="entry name" value="EUKARYOTIC TRANSLATION INITIATION FACTOR 2-ALPHA KINASE EIF2-ALPHA KINASE -RELATED"/>
    <property type="match status" value="1"/>
</dbReference>
<dbReference type="InterPro" id="IPR050339">
    <property type="entry name" value="CC_SR_Kinase"/>
</dbReference>
<feature type="compositionally biased region" description="Basic and acidic residues" evidence="11">
    <location>
        <begin position="231"/>
        <end position="242"/>
    </location>
</feature>
<comment type="similarity">
    <text evidence="8">Belongs to the protein kinase superfamily. Ser/Thr protein kinase family. GCN2 subfamily.</text>
</comment>
<dbReference type="Gene3D" id="1.10.510.10">
    <property type="entry name" value="Transferase(Phosphotransferase) domain 1"/>
    <property type="match status" value="1"/>
</dbReference>